<dbReference type="NCBIfam" id="TIGR01573">
    <property type="entry name" value="cas2"/>
    <property type="match status" value="1"/>
</dbReference>
<organism evidence="9 10">
    <name type="scientific">Candidatus Amesbacteria bacterium GW2011_GWC2_45_19</name>
    <dbReference type="NCBI Taxonomy" id="1618366"/>
    <lineage>
        <taxon>Bacteria</taxon>
        <taxon>Candidatus Amesiibacteriota</taxon>
    </lineage>
</organism>
<dbReference type="GO" id="GO:0004521">
    <property type="term" value="F:RNA endonuclease activity"/>
    <property type="evidence" value="ECO:0007669"/>
    <property type="project" value="InterPro"/>
</dbReference>
<dbReference type="InterPro" id="IPR021127">
    <property type="entry name" value="CRISPR_associated_Cas2"/>
</dbReference>
<dbReference type="SUPFAM" id="SSF143430">
    <property type="entry name" value="TTP0101/SSO1404-like"/>
    <property type="match status" value="1"/>
</dbReference>
<dbReference type="GO" id="GO:0006351">
    <property type="term" value="P:DNA-templated transcription"/>
    <property type="evidence" value="ECO:0007669"/>
    <property type="project" value="TreeGrafter"/>
</dbReference>
<evidence type="ECO:0000256" key="1">
    <source>
        <dbReference type="ARBA" id="ARBA00022722"/>
    </source>
</evidence>
<dbReference type="EC" id="3.1.-.-" evidence="7"/>
<dbReference type="PANTHER" id="PTHR30319:SF1">
    <property type="entry name" value="TRANSCRIPTIONAL REPRESSOR PAAX"/>
    <property type="match status" value="1"/>
</dbReference>
<evidence type="ECO:0000256" key="5">
    <source>
        <dbReference type="ARBA" id="ARBA00022842"/>
    </source>
</evidence>
<dbReference type="GO" id="GO:0016787">
    <property type="term" value="F:hydrolase activity"/>
    <property type="evidence" value="ECO:0007669"/>
    <property type="project" value="UniProtKB-KW"/>
</dbReference>
<keyword evidence="3 7" id="KW-0255">Endonuclease</keyword>
<dbReference type="GO" id="GO:0051607">
    <property type="term" value="P:defense response to virus"/>
    <property type="evidence" value="ECO:0007669"/>
    <property type="project" value="UniProtKB-UniRule"/>
</dbReference>
<keyword evidence="2 7" id="KW-0479">Metal-binding</keyword>
<feature type="binding site" evidence="7">
    <location>
        <position position="109"/>
    </location>
    <ligand>
        <name>Mg(2+)</name>
        <dbReference type="ChEBI" id="CHEBI:18420"/>
        <note>catalytic</note>
    </ligand>
</feature>
<evidence type="ECO:0000259" key="8">
    <source>
        <dbReference type="Pfam" id="PF20803"/>
    </source>
</evidence>
<keyword evidence="4 7" id="KW-0378">Hydrolase</keyword>
<accession>A0A0G1M2S3</accession>
<gene>
    <name evidence="7" type="primary">cas2</name>
    <name evidence="9" type="ORF">UX05_C0012G0013</name>
</gene>
<dbReference type="EMBL" id="LCKS01000012">
    <property type="protein sequence ID" value="KKU02516.1"/>
    <property type="molecule type" value="Genomic_DNA"/>
</dbReference>
<keyword evidence="6 7" id="KW-0051">Antiviral defense</keyword>
<keyword evidence="1 7" id="KW-0540">Nuclease</keyword>
<evidence type="ECO:0000256" key="3">
    <source>
        <dbReference type="ARBA" id="ARBA00022759"/>
    </source>
</evidence>
<protein>
    <recommendedName>
        <fullName evidence="7">CRISPR-associated endoribonuclease Cas2</fullName>
        <ecNumber evidence="7">3.1.-.-</ecNumber>
    </recommendedName>
</protein>
<dbReference type="GO" id="GO:0043571">
    <property type="term" value="P:maintenance of CRISPR repeat elements"/>
    <property type="evidence" value="ECO:0007669"/>
    <property type="project" value="UniProtKB-UniRule"/>
</dbReference>
<dbReference type="PANTHER" id="PTHR30319">
    <property type="entry name" value="PHENYLACETIC ACID REGULATOR-RELATED TRANSCRIPTIONAL REPRESSOR"/>
    <property type="match status" value="1"/>
</dbReference>
<dbReference type="Proteomes" id="UP000034264">
    <property type="component" value="Unassembled WGS sequence"/>
</dbReference>
<evidence type="ECO:0000313" key="10">
    <source>
        <dbReference type="Proteomes" id="UP000034264"/>
    </source>
</evidence>
<keyword evidence="5 7" id="KW-0460">Magnesium</keyword>
<name>A0A0G1M2S3_9BACT</name>
<comment type="cofactor">
    <cofactor evidence="7">
        <name>Mg(2+)</name>
        <dbReference type="ChEBI" id="CHEBI:18420"/>
    </cofactor>
</comment>
<sequence length="181" mass="21454">MKRRITARGLLRLIGDVGEFVLPLDKMAPYRWLHGEVPIKGLDEYFPSVVERVGERLLREGYVEKRETAEGVVVKITEKGKRRVLLFKLEEMKPKQGKWDKLWRVVFFDISEIDKNKRDRLRVYLKKLGLKQMQESVWVGPYDVGDEVRYLREVLEVPHGVKLGLLKEVENERELKEWFGF</sequence>
<comment type="caution">
    <text evidence="9">The sequence shown here is derived from an EMBL/GenBank/DDBJ whole genome shotgun (WGS) entry which is preliminary data.</text>
</comment>
<dbReference type="HAMAP" id="MF_01471">
    <property type="entry name" value="Cas2"/>
    <property type="match status" value="1"/>
</dbReference>
<evidence type="ECO:0000256" key="7">
    <source>
        <dbReference type="HAMAP-Rule" id="MF_01471"/>
    </source>
</evidence>
<dbReference type="Pfam" id="PF20803">
    <property type="entry name" value="PaaX_M"/>
    <property type="match status" value="1"/>
</dbReference>
<comment type="function">
    <text evidence="7">CRISPR (clustered regularly interspaced short palindromic repeat), is an adaptive immune system that provides protection against mobile genetic elements (viruses, transposable elements and conjugative plasmids). CRISPR clusters contain sequences complementary to antecedent mobile elements and target invading nucleic acids. CRISPR clusters are transcribed and processed into CRISPR RNA (crRNA). Functions as a ssRNA-specific endoribonuclease. Involved in the integration of spacer DNA into the CRISPR cassette.</text>
</comment>
<feature type="domain" description="Transcriptional repressor PaaX-like central Cas2-like" evidence="8">
    <location>
        <begin position="97"/>
        <end position="162"/>
    </location>
</feature>
<evidence type="ECO:0000313" key="9">
    <source>
        <dbReference type="EMBL" id="KKU02516.1"/>
    </source>
</evidence>
<comment type="similarity">
    <text evidence="7">Belongs to the CRISPR-associated endoribonuclease Cas2 protein family.</text>
</comment>
<dbReference type="GO" id="GO:0046872">
    <property type="term" value="F:metal ion binding"/>
    <property type="evidence" value="ECO:0007669"/>
    <property type="project" value="UniProtKB-UniRule"/>
</dbReference>
<evidence type="ECO:0000256" key="4">
    <source>
        <dbReference type="ARBA" id="ARBA00022801"/>
    </source>
</evidence>
<dbReference type="InterPro" id="IPR048846">
    <property type="entry name" value="PaaX-like_central"/>
</dbReference>
<dbReference type="AlphaFoldDB" id="A0A0G1M2S3"/>
<evidence type="ECO:0000256" key="6">
    <source>
        <dbReference type="ARBA" id="ARBA00023118"/>
    </source>
</evidence>
<evidence type="ECO:0000256" key="2">
    <source>
        <dbReference type="ARBA" id="ARBA00022723"/>
    </source>
</evidence>
<comment type="subunit">
    <text evidence="7">Homodimer, forms a heterotetramer with a Cas1 homodimer.</text>
</comment>
<dbReference type="Gene3D" id="3.30.70.2650">
    <property type="match status" value="1"/>
</dbReference>
<reference evidence="9 10" key="1">
    <citation type="journal article" date="2015" name="Nature">
        <title>rRNA introns, odd ribosomes, and small enigmatic genomes across a large radiation of phyla.</title>
        <authorList>
            <person name="Brown C.T."/>
            <person name="Hug L.A."/>
            <person name="Thomas B.C."/>
            <person name="Sharon I."/>
            <person name="Castelle C.J."/>
            <person name="Singh A."/>
            <person name="Wilkins M.J."/>
            <person name="Williams K.H."/>
            <person name="Banfield J.F."/>
        </authorList>
    </citation>
    <scope>NUCLEOTIDE SEQUENCE [LARGE SCALE GENOMIC DNA]</scope>
</reference>
<proteinExistence type="inferred from homology"/>